<dbReference type="SUPFAM" id="SSF52540">
    <property type="entry name" value="P-loop containing nucleoside triphosphate hydrolases"/>
    <property type="match status" value="1"/>
</dbReference>
<evidence type="ECO:0000256" key="5">
    <source>
        <dbReference type="ARBA" id="ARBA00023014"/>
    </source>
</evidence>
<keyword evidence="2" id="KW-0547">Nucleotide-binding</keyword>
<dbReference type="Proteomes" id="UP000824267">
    <property type="component" value="Unassembled WGS sequence"/>
</dbReference>
<evidence type="ECO:0000313" key="6">
    <source>
        <dbReference type="EMBL" id="HIW87922.1"/>
    </source>
</evidence>
<sequence>MNVFEEKKRKQEAINEAMKNIKHVIAVASGKGGVGKSTVAANIALSLAKKGYAVALADADIYGPSVPTLFNIDNEQVMAQEIDGKQYMLPFEKFGIKLMSVGFFVDKTQPMLWRGPMAANTLTQMLTETYWGGLDFMILDMPPGTGDIQLSLVQQFSVSGSVFVCTPQQLAVADVRRAVNMFTNDQIAVPVLGLVENMAYFTPKELPNNKYYIFGKSGAEQLAKELDMELLAQIPISMDISETNDSGNPISMDFA</sequence>
<evidence type="ECO:0000256" key="2">
    <source>
        <dbReference type="ARBA" id="ARBA00022741"/>
    </source>
</evidence>
<accession>A0A9D1RJS4</accession>
<dbReference type="InterPro" id="IPR033756">
    <property type="entry name" value="YlxH/NBP35"/>
</dbReference>
<feature type="non-terminal residue" evidence="6">
    <location>
        <position position="255"/>
    </location>
</feature>
<dbReference type="InterPro" id="IPR027417">
    <property type="entry name" value="P-loop_NTPase"/>
</dbReference>
<keyword evidence="3 6" id="KW-0067">ATP-binding</keyword>
<dbReference type="GO" id="GO:0005524">
    <property type="term" value="F:ATP binding"/>
    <property type="evidence" value="ECO:0007669"/>
    <property type="project" value="UniProtKB-KW"/>
</dbReference>
<dbReference type="GO" id="GO:0046872">
    <property type="term" value="F:metal ion binding"/>
    <property type="evidence" value="ECO:0007669"/>
    <property type="project" value="UniProtKB-KW"/>
</dbReference>
<dbReference type="FunFam" id="3.40.50.300:FF:001119">
    <property type="entry name" value="Iron-sulfur cluster carrier protein"/>
    <property type="match status" value="1"/>
</dbReference>
<dbReference type="GO" id="GO:0140663">
    <property type="term" value="F:ATP-dependent FeS chaperone activity"/>
    <property type="evidence" value="ECO:0007669"/>
    <property type="project" value="InterPro"/>
</dbReference>
<proteinExistence type="inferred from homology"/>
<dbReference type="InterPro" id="IPR000808">
    <property type="entry name" value="Mrp-like_CS"/>
</dbReference>
<keyword evidence="5" id="KW-0411">Iron-sulfur</keyword>
<reference evidence="6" key="2">
    <citation type="submission" date="2021-04" db="EMBL/GenBank/DDBJ databases">
        <authorList>
            <person name="Gilroy R."/>
        </authorList>
    </citation>
    <scope>NUCLEOTIDE SEQUENCE</scope>
    <source>
        <strain evidence="6">Gambia16-930</strain>
    </source>
</reference>
<dbReference type="InterPro" id="IPR044304">
    <property type="entry name" value="NUBPL-like"/>
</dbReference>
<dbReference type="Pfam" id="PF10609">
    <property type="entry name" value="ParA"/>
    <property type="match status" value="1"/>
</dbReference>
<dbReference type="EMBL" id="DXGG01000207">
    <property type="protein sequence ID" value="HIW87922.1"/>
    <property type="molecule type" value="Genomic_DNA"/>
</dbReference>
<dbReference type="GO" id="GO:0016226">
    <property type="term" value="P:iron-sulfur cluster assembly"/>
    <property type="evidence" value="ECO:0007669"/>
    <property type="project" value="InterPro"/>
</dbReference>
<dbReference type="Gene3D" id="3.40.50.300">
    <property type="entry name" value="P-loop containing nucleotide triphosphate hydrolases"/>
    <property type="match status" value="1"/>
</dbReference>
<dbReference type="AlphaFoldDB" id="A0A9D1RJS4"/>
<gene>
    <name evidence="6" type="ORF">IAC47_06585</name>
</gene>
<dbReference type="InterPro" id="IPR019591">
    <property type="entry name" value="Mrp/NBP35_ATP-bd"/>
</dbReference>
<dbReference type="PANTHER" id="PTHR42961">
    <property type="entry name" value="IRON-SULFUR PROTEIN NUBPL"/>
    <property type="match status" value="1"/>
</dbReference>
<protein>
    <submittedName>
        <fullName evidence="6">Mrp/NBP35 family ATP-binding protein</fullName>
    </submittedName>
</protein>
<name>A0A9D1RJS4_9BACT</name>
<dbReference type="HAMAP" id="MF_02040">
    <property type="entry name" value="Mrp_NBP35"/>
    <property type="match status" value="1"/>
</dbReference>
<dbReference type="PROSITE" id="PS01215">
    <property type="entry name" value="MRP"/>
    <property type="match status" value="1"/>
</dbReference>
<evidence type="ECO:0000256" key="1">
    <source>
        <dbReference type="ARBA" id="ARBA00022723"/>
    </source>
</evidence>
<dbReference type="PANTHER" id="PTHR42961:SF2">
    <property type="entry name" value="IRON-SULFUR PROTEIN NUBPL"/>
    <property type="match status" value="1"/>
</dbReference>
<evidence type="ECO:0000256" key="4">
    <source>
        <dbReference type="ARBA" id="ARBA00023004"/>
    </source>
</evidence>
<reference evidence="6" key="1">
    <citation type="journal article" date="2021" name="PeerJ">
        <title>Extensive microbial diversity within the chicken gut microbiome revealed by metagenomics and culture.</title>
        <authorList>
            <person name="Gilroy R."/>
            <person name="Ravi A."/>
            <person name="Getino M."/>
            <person name="Pursley I."/>
            <person name="Horton D.L."/>
            <person name="Alikhan N.F."/>
            <person name="Baker D."/>
            <person name="Gharbi K."/>
            <person name="Hall N."/>
            <person name="Watson M."/>
            <person name="Adriaenssens E.M."/>
            <person name="Foster-Nyarko E."/>
            <person name="Jarju S."/>
            <person name="Secka A."/>
            <person name="Antonio M."/>
            <person name="Oren A."/>
            <person name="Chaudhuri R.R."/>
            <person name="La Ragione R."/>
            <person name="Hildebrand F."/>
            <person name="Pallen M.J."/>
        </authorList>
    </citation>
    <scope>NUCLEOTIDE SEQUENCE</scope>
    <source>
        <strain evidence="6">Gambia16-930</strain>
    </source>
</reference>
<evidence type="ECO:0000313" key="7">
    <source>
        <dbReference type="Proteomes" id="UP000824267"/>
    </source>
</evidence>
<keyword evidence="4" id="KW-0408">Iron</keyword>
<dbReference type="CDD" id="cd02037">
    <property type="entry name" value="Mrp_NBP35"/>
    <property type="match status" value="1"/>
</dbReference>
<dbReference type="GO" id="GO:0051539">
    <property type="term" value="F:4 iron, 4 sulfur cluster binding"/>
    <property type="evidence" value="ECO:0007669"/>
    <property type="project" value="TreeGrafter"/>
</dbReference>
<organism evidence="6 7">
    <name type="scientific">Candidatus Onthomorpha intestinigallinarum</name>
    <dbReference type="NCBI Taxonomy" id="2840880"/>
    <lineage>
        <taxon>Bacteria</taxon>
        <taxon>Pseudomonadati</taxon>
        <taxon>Bacteroidota</taxon>
        <taxon>Bacteroidia</taxon>
        <taxon>Bacteroidales</taxon>
        <taxon>Candidatus Onthomorpha</taxon>
    </lineage>
</organism>
<keyword evidence="1" id="KW-0479">Metal-binding</keyword>
<comment type="caution">
    <text evidence="6">The sequence shown here is derived from an EMBL/GenBank/DDBJ whole genome shotgun (WGS) entry which is preliminary data.</text>
</comment>
<evidence type="ECO:0000256" key="3">
    <source>
        <dbReference type="ARBA" id="ARBA00022840"/>
    </source>
</evidence>